<dbReference type="InterPro" id="IPR007728">
    <property type="entry name" value="Pre-SET_dom"/>
</dbReference>
<evidence type="ECO:0000256" key="4">
    <source>
        <dbReference type="ARBA" id="ARBA00022679"/>
    </source>
</evidence>
<feature type="region of interest" description="Disordered" evidence="6">
    <location>
        <begin position="40"/>
        <end position="65"/>
    </location>
</feature>
<dbReference type="InterPro" id="IPR046341">
    <property type="entry name" value="SET_dom_sf"/>
</dbReference>
<name>A0AAD2H2D1_9AGAR</name>
<sequence>MIFSWRAGLPLPIPRLPSGSSQASVPISNAGTRTRLVHVDPSQHPEARRVLQPSPTKPKNKSAEPVFPIRASLPISISPSLTHRSSRLRTIPKVSSSSSIDAIQDVWPNKRKTTLPSSPLDCASWKRVRLTDTYPTPPASNRSSASLIELKAQSRRMSLQQQWSDLARNDRGAERVSFVNTVNDEAVPDGLEGFVYLEHSYRLPPQLGSVPCLDLESRELHPATPLTDRDRLVYCDCKPGCTNADQCTCQSNCEEAGYAYTDGLFNFTYHKNQIVVECNPYCSCPETCPNRVAQRPRHIPIEIFRTEKQGWGARTSVPIQRGRVLGLYTGKLMCVGLSELTSSDSIVDPVWKRRRWLMQPTALTLISTTNRWMTQLVYSVSTRVHMVLTLLFVLSPTKPITMPGNWTRFVKQVFYLAVN</sequence>
<evidence type="ECO:0000259" key="7">
    <source>
        <dbReference type="PROSITE" id="PS50867"/>
    </source>
</evidence>
<keyword evidence="4" id="KW-0808">Transferase</keyword>
<dbReference type="GO" id="GO:0042054">
    <property type="term" value="F:histone methyltransferase activity"/>
    <property type="evidence" value="ECO:0007669"/>
    <property type="project" value="InterPro"/>
</dbReference>
<evidence type="ECO:0000256" key="6">
    <source>
        <dbReference type="SAM" id="MobiDB-lite"/>
    </source>
</evidence>
<dbReference type="InterPro" id="IPR050973">
    <property type="entry name" value="H3K9_Histone-Lys_N-MTase"/>
</dbReference>
<keyword evidence="5" id="KW-0949">S-adenosyl-L-methionine</keyword>
<keyword evidence="9" id="KW-1185">Reference proteome</keyword>
<protein>
    <recommendedName>
        <fullName evidence="7">Pre-SET domain-containing protein</fullName>
    </recommendedName>
</protein>
<comment type="subcellular location">
    <subcellularLocation>
        <location evidence="1">Chromosome</location>
    </subcellularLocation>
</comment>
<dbReference type="GO" id="GO:0032259">
    <property type="term" value="P:methylation"/>
    <property type="evidence" value="ECO:0007669"/>
    <property type="project" value="UniProtKB-KW"/>
</dbReference>
<comment type="caution">
    <text evidence="8">The sequence shown here is derived from an EMBL/GenBank/DDBJ whole genome shotgun (WGS) entry which is preliminary data.</text>
</comment>
<dbReference type="AlphaFoldDB" id="A0AAD2H2D1"/>
<feature type="domain" description="Pre-SET" evidence="7">
    <location>
        <begin position="233"/>
        <end position="296"/>
    </location>
</feature>
<reference evidence="8" key="1">
    <citation type="submission" date="2023-11" db="EMBL/GenBank/DDBJ databases">
        <authorList>
            <person name="De Vega J J."/>
            <person name="De Vega J J."/>
        </authorList>
    </citation>
    <scope>NUCLEOTIDE SEQUENCE</scope>
</reference>
<evidence type="ECO:0000313" key="9">
    <source>
        <dbReference type="Proteomes" id="UP001295794"/>
    </source>
</evidence>
<dbReference type="PROSITE" id="PS50867">
    <property type="entry name" value="PRE_SET"/>
    <property type="match status" value="1"/>
</dbReference>
<evidence type="ECO:0000256" key="1">
    <source>
        <dbReference type="ARBA" id="ARBA00004286"/>
    </source>
</evidence>
<dbReference type="EMBL" id="CAVNYO010000138">
    <property type="protein sequence ID" value="CAK5268634.1"/>
    <property type="molecule type" value="Genomic_DNA"/>
</dbReference>
<gene>
    <name evidence="8" type="ORF">MYCIT1_LOCUS11923</name>
</gene>
<dbReference type="PANTHER" id="PTHR46223:SF3">
    <property type="entry name" value="HISTONE-LYSINE N-METHYLTRANSFERASE SET-23"/>
    <property type="match status" value="1"/>
</dbReference>
<evidence type="ECO:0000256" key="3">
    <source>
        <dbReference type="ARBA" id="ARBA00022603"/>
    </source>
</evidence>
<dbReference type="SUPFAM" id="SSF82199">
    <property type="entry name" value="SET domain"/>
    <property type="match status" value="1"/>
</dbReference>
<feature type="compositionally biased region" description="Basic and acidic residues" evidence="6">
    <location>
        <begin position="40"/>
        <end position="49"/>
    </location>
</feature>
<proteinExistence type="predicted"/>
<dbReference type="Gene3D" id="2.170.270.10">
    <property type="entry name" value="SET domain"/>
    <property type="match status" value="1"/>
</dbReference>
<dbReference type="Proteomes" id="UP001295794">
    <property type="component" value="Unassembled WGS sequence"/>
</dbReference>
<accession>A0AAD2H2D1</accession>
<keyword evidence="3" id="KW-0489">Methyltransferase</keyword>
<organism evidence="8 9">
    <name type="scientific">Mycena citricolor</name>
    <dbReference type="NCBI Taxonomy" id="2018698"/>
    <lineage>
        <taxon>Eukaryota</taxon>
        <taxon>Fungi</taxon>
        <taxon>Dikarya</taxon>
        <taxon>Basidiomycota</taxon>
        <taxon>Agaricomycotina</taxon>
        <taxon>Agaricomycetes</taxon>
        <taxon>Agaricomycetidae</taxon>
        <taxon>Agaricales</taxon>
        <taxon>Marasmiineae</taxon>
        <taxon>Mycenaceae</taxon>
        <taxon>Mycena</taxon>
    </lineage>
</organism>
<keyword evidence="2" id="KW-0158">Chromosome</keyword>
<dbReference type="Pfam" id="PF05033">
    <property type="entry name" value="Pre-SET"/>
    <property type="match status" value="1"/>
</dbReference>
<evidence type="ECO:0000256" key="5">
    <source>
        <dbReference type="ARBA" id="ARBA00022691"/>
    </source>
</evidence>
<evidence type="ECO:0000313" key="8">
    <source>
        <dbReference type="EMBL" id="CAK5268634.1"/>
    </source>
</evidence>
<evidence type="ECO:0000256" key="2">
    <source>
        <dbReference type="ARBA" id="ARBA00022454"/>
    </source>
</evidence>
<dbReference type="GO" id="GO:0008270">
    <property type="term" value="F:zinc ion binding"/>
    <property type="evidence" value="ECO:0007669"/>
    <property type="project" value="InterPro"/>
</dbReference>
<dbReference type="GO" id="GO:0005694">
    <property type="term" value="C:chromosome"/>
    <property type="evidence" value="ECO:0007669"/>
    <property type="project" value="UniProtKB-SubCell"/>
</dbReference>
<dbReference type="GO" id="GO:0005634">
    <property type="term" value="C:nucleus"/>
    <property type="evidence" value="ECO:0007669"/>
    <property type="project" value="InterPro"/>
</dbReference>
<dbReference type="PANTHER" id="PTHR46223">
    <property type="entry name" value="HISTONE-LYSINE N-METHYLTRANSFERASE SUV39H"/>
    <property type="match status" value="1"/>
</dbReference>